<gene>
    <name evidence="9" type="ORF">R50_1830</name>
</gene>
<feature type="transmembrane region" description="Helical" evidence="7">
    <location>
        <begin position="266"/>
        <end position="286"/>
    </location>
</feature>
<dbReference type="PANTHER" id="PTHR43507:SF1">
    <property type="entry name" value="NADH-UBIQUINONE OXIDOREDUCTASE CHAIN 4"/>
    <property type="match status" value="1"/>
</dbReference>
<evidence type="ECO:0000313" key="10">
    <source>
        <dbReference type="Proteomes" id="UP000503399"/>
    </source>
</evidence>
<reference evidence="9 10" key="1">
    <citation type="submission" date="2020-02" db="EMBL/GenBank/DDBJ databases">
        <authorList>
            <person name="Hogendoorn C."/>
        </authorList>
    </citation>
    <scope>NUCLEOTIDE SEQUENCE [LARGE SCALE GENOMIC DNA]</scope>
    <source>
        <strain evidence="9">R501</strain>
    </source>
</reference>
<sequence>MGMASGIWVLLGIWLLGAVALAAVPPARARTWSLAVSGAALLVVLLLAAAPPVRGSLPWIPAWGAALSVSTGGATLPLLLLTGLLLPLVIIFSPSGAGRLYYFWILVAGFAAAGLFTTRDLLLFYGFFEAVLLPGYFLLAGWGGPGAPAAARRFLVMNLTGSFLMLVGVVELGLAQAAVLGHPAFGFRALEHTRLGGAAGAWTLAAFTLAFAVKAPLWPLHGWMPDAYREAPPPVTALFAGLLSKAGLYGFLVVVLPFLGRALAPVAPWFLAGASVSLVWGALTALRRTDAKLVATYASLSHMGMMALGLFSLTPAGMAGATLLMLAHGLAVGGVFLILGVLEQATGGERTLGRVGGLAVRAPAFGFWFLFFALAVLGLPGLAGFAGEYLVVQGLVERAWPAAAVAVAVMVLAAWYMLRLFQGLMQGPREQPPGVPAGLGAGRGRLWALAAGGAVLLLLGVWPAGVTARAGPALVRAVRYQLPGTVALARVPAAPAAEGGVRR</sequence>
<feature type="transmembrane region" description="Helical" evidence="7">
    <location>
        <begin position="399"/>
        <end position="418"/>
    </location>
</feature>
<dbReference type="EMBL" id="LR778114">
    <property type="protein sequence ID" value="CAB1129331.1"/>
    <property type="molecule type" value="Genomic_DNA"/>
</dbReference>
<evidence type="ECO:0000256" key="2">
    <source>
        <dbReference type="ARBA" id="ARBA00009025"/>
    </source>
</evidence>
<feature type="transmembrane region" description="Helical" evidence="7">
    <location>
        <begin position="293"/>
        <end position="313"/>
    </location>
</feature>
<feature type="transmembrane region" description="Helical" evidence="7">
    <location>
        <begin position="363"/>
        <end position="387"/>
    </location>
</feature>
<evidence type="ECO:0000256" key="3">
    <source>
        <dbReference type="ARBA" id="ARBA00022692"/>
    </source>
</evidence>
<evidence type="ECO:0000313" key="9">
    <source>
        <dbReference type="EMBL" id="CAB1129331.1"/>
    </source>
</evidence>
<feature type="domain" description="NADH:quinone oxidoreductase/Mrp antiporter transmembrane" evidence="8">
    <location>
        <begin position="119"/>
        <end position="408"/>
    </location>
</feature>
<feature type="transmembrane region" description="Helical" evidence="7">
    <location>
        <begin position="31"/>
        <end position="50"/>
    </location>
</feature>
<keyword evidence="10" id="KW-1185">Reference proteome</keyword>
<keyword evidence="4 7" id="KW-1133">Transmembrane helix</keyword>
<organism evidence="9 10">
    <name type="scientific">Candidatus Hydrogenisulfobacillus filiaventi</name>
    <dbReference type="NCBI Taxonomy" id="2707344"/>
    <lineage>
        <taxon>Bacteria</taxon>
        <taxon>Bacillati</taxon>
        <taxon>Bacillota</taxon>
        <taxon>Clostridia</taxon>
        <taxon>Eubacteriales</taxon>
        <taxon>Clostridiales Family XVII. Incertae Sedis</taxon>
        <taxon>Candidatus Hydrogenisulfobacillus</taxon>
    </lineage>
</organism>
<dbReference type="InterPro" id="IPR001750">
    <property type="entry name" value="ND/Mrp_TM"/>
</dbReference>
<accession>A0A6F8ZIQ5</accession>
<feature type="transmembrane region" description="Helical" evidence="7">
    <location>
        <begin position="6"/>
        <end position="24"/>
    </location>
</feature>
<dbReference type="AlphaFoldDB" id="A0A6F8ZIQ5"/>
<dbReference type="GO" id="GO:0003954">
    <property type="term" value="F:NADH dehydrogenase activity"/>
    <property type="evidence" value="ECO:0007669"/>
    <property type="project" value="TreeGrafter"/>
</dbReference>
<dbReference type="NCBIfam" id="TIGR01972">
    <property type="entry name" value="NDH_I_M"/>
    <property type="match status" value="1"/>
</dbReference>
<dbReference type="GO" id="GO:0048039">
    <property type="term" value="F:ubiquinone binding"/>
    <property type="evidence" value="ECO:0007669"/>
    <property type="project" value="TreeGrafter"/>
</dbReference>
<evidence type="ECO:0000256" key="6">
    <source>
        <dbReference type="RuleBase" id="RU000320"/>
    </source>
</evidence>
<dbReference type="InterPro" id="IPR010227">
    <property type="entry name" value="NADH_Q_OxRdtase_chainM/4"/>
</dbReference>
<dbReference type="Proteomes" id="UP000503399">
    <property type="component" value="Chromosome"/>
</dbReference>
<dbReference type="InterPro" id="IPR003918">
    <property type="entry name" value="NADH_UbQ_OxRdtase"/>
</dbReference>
<dbReference type="GO" id="GO:0042773">
    <property type="term" value="P:ATP synthesis coupled electron transport"/>
    <property type="evidence" value="ECO:0007669"/>
    <property type="project" value="InterPro"/>
</dbReference>
<evidence type="ECO:0000256" key="1">
    <source>
        <dbReference type="ARBA" id="ARBA00004127"/>
    </source>
</evidence>
<evidence type="ECO:0000256" key="5">
    <source>
        <dbReference type="ARBA" id="ARBA00023136"/>
    </source>
</evidence>
<feature type="transmembrane region" description="Helical" evidence="7">
    <location>
        <begin position="100"/>
        <end position="116"/>
    </location>
</feature>
<dbReference type="PRINTS" id="PR01437">
    <property type="entry name" value="NUOXDRDTASE4"/>
</dbReference>
<evidence type="ECO:0000256" key="7">
    <source>
        <dbReference type="SAM" id="Phobius"/>
    </source>
</evidence>
<name>A0A6F8ZIQ5_9FIRM</name>
<comment type="similarity">
    <text evidence="2">Belongs to the complex I subunit 4 family.</text>
</comment>
<feature type="transmembrane region" description="Helical" evidence="7">
    <location>
        <begin position="446"/>
        <end position="465"/>
    </location>
</feature>
<feature type="transmembrane region" description="Helical" evidence="7">
    <location>
        <begin position="319"/>
        <end position="342"/>
    </location>
</feature>
<dbReference type="GO" id="GO:0015990">
    <property type="term" value="P:electron transport coupled proton transport"/>
    <property type="evidence" value="ECO:0007669"/>
    <property type="project" value="TreeGrafter"/>
</dbReference>
<proteinExistence type="inferred from homology"/>
<feature type="transmembrane region" description="Helical" evidence="7">
    <location>
        <begin position="154"/>
        <end position="179"/>
    </location>
</feature>
<feature type="transmembrane region" description="Helical" evidence="7">
    <location>
        <begin position="199"/>
        <end position="217"/>
    </location>
</feature>
<feature type="transmembrane region" description="Helical" evidence="7">
    <location>
        <begin position="238"/>
        <end position="260"/>
    </location>
</feature>
<keyword evidence="3 6" id="KW-0812">Transmembrane</keyword>
<protein>
    <submittedName>
        <fullName evidence="9">NADH-quinone oxidoreductase subunit M</fullName>
    </submittedName>
</protein>
<feature type="transmembrane region" description="Helical" evidence="7">
    <location>
        <begin position="122"/>
        <end position="142"/>
    </location>
</feature>
<dbReference type="Pfam" id="PF00361">
    <property type="entry name" value="Proton_antipo_M"/>
    <property type="match status" value="1"/>
</dbReference>
<dbReference type="GO" id="GO:0012505">
    <property type="term" value="C:endomembrane system"/>
    <property type="evidence" value="ECO:0007669"/>
    <property type="project" value="UniProtKB-SubCell"/>
</dbReference>
<dbReference type="KEGG" id="hfv:R50_1830"/>
<dbReference type="GO" id="GO:0008137">
    <property type="term" value="F:NADH dehydrogenase (ubiquinone) activity"/>
    <property type="evidence" value="ECO:0007669"/>
    <property type="project" value="InterPro"/>
</dbReference>
<comment type="subcellular location">
    <subcellularLocation>
        <location evidence="1">Endomembrane system</location>
        <topology evidence="1">Multi-pass membrane protein</topology>
    </subcellularLocation>
    <subcellularLocation>
        <location evidence="6">Membrane</location>
        <topology evidence="6">Multi-pass membrane protein</topology>
    </subcellularLocation>
</comment>
<feature type="transmembrane region" description="Helical" evidence="7">
    <location>
        <begin position="62"/>
        <end position="88"/>
    </location>
</feature>
<evidence type="ECO:0000259" key="8">
    <source>
        <dbReference type="Pfam" id="PF00361"/>
    </source>
</evidence>
<dbReference type="GO" id="GO:0016020">
    <property type="term" value="C:membrane"/>
    <property type="evidence" value="ECO:0007669"/>
    <property type="project" value="UniProtKB-SubCell"/>
</dbReference>
<keyword evidence="5 7" id="KW-0472">Membrane</keyword>
<dbReference type="PANTHER" id="PTHR43507">
    <property type="entry name" value="NADH-UBIQUINONE OXIDOREDUCTASE CHAIN 4"/>
    <property type="match status" value="1"/>
</dbReference>
<evidence type="ECO:0000256" key="4">
    <source>
        <dbReference type="ARBA" id="ARBA00022989"/>
    </source>
</evidence>